<dbReference type="AlphaFoldDB" id="A0A1G8LHK4"/>
<dbReference type="EMBL" id="FNDS01000011">
    <property type="protein sequence ID" value="SDI55184.1"/>
    <property type="molecule type" value="Genomic_DNA"/>
</dbReference>
<keyword evidence="2" id="KW-1185">Reference proteome</keyword>
<gene>
    <name evidence="1" type="ORF">SAMN05216272_111159</name>
</gene>
<dbReference type="STRING" id="428992.SAMN05216272_111159"/>
<organism evidence="1 2">
    <name type="scientific">Pseudomonas panipatensis</name>
    <dbReference type="NCBI Taxonomy" id="428992"/>
    <lineage>
        <taxon>Bacteria</taxon>
        <taxon>Pseudomonadati</taxon>
        <taxon>Pseudomonadota</taxon>
        <taxon>Gammaproteobacteria</taxon>
        <taxon>Pseudomonadales</taxon>
        <taxon>Pseudomonadaceae</taxon>
        <taxon>Pseudomonas</taxon>
    </lineage>
</organism>
<accession>A0A1G8LHK4</accession>
<evidence type="ECO:0000313" key="2">
    <source>
        <dbReference type="Proteomes" id="UP000199636"/>
    </source>
</evidence>
<sequence length="78" mass="9189">MSGYQLITRCRECDAHCDSESHNSSFCNSWPELSTCHNCGSTQSYYDSIERWVSLSTWWKPWTWRDGHWEKKEGDGHA</sequence>
<dbReference type="Proteomes" id="UP000199636">
    <property type="component" value="Unassembled WGS sequence"/>
</dbReference>
<proteinExistence type="predicted"/>
<reference evidence="2" key="1">
    <citation type="submission" date="2016-10" db="EMBL/GenBank/DDBJ databases">
        <authorList>
            <person name="Varghese N."/>
            <person name="Submissions S."/>
        </authorList>
    </citation>
    <scope>NUCLEOTIDE SEQUENCE [LARGE SCALE GENOMIC DNA]</scope>
    <source>
        <strain evidence="2">CCM 7469</strain>
    </source>
</reference>
<evidence type="ECO:0000313" key="1">
    <source>
        <dbReference type="EMBL" id="SDI55184.1"/>
    </source>
</evidence>
<protein>
    <submittedName>
        <fullName evidence="1">Uncharacterized protein</fullName>
    </submittedName>
</protein>
<name>A0A1G8LHK4_9PSED</name>